<reference evidence="3" key="1">
    <citation type="submission" date="2025-08" db="UniProtKB">
        <authorList>
            <consortium name="RefSeq"/>
        </authorList>
    </citation>
    <scope>IDENTIFICATION</scope>
</reference>
<gene>
    <name evidence="3" type="primary">LOC113472441</name>
</gene>
<dbReference type="Proteomes" id="UP000079169">
    <property type="component" value="Unplaced"/>
</dbReference>
<feature type="non-terminal residue" evidence="3">
    <location>
        <position position="1"/>
    </location>
</feature>
<dbReference type="PaxDb" id="121845-A0A3Q0JME3"/>
<evidence type="ECO:0000256" key="1">
    <source>
        <dbReference type="SAM" id="MobiDB-lite"/>
    </source>
</evidence>
<evidence type="ECO:0000313" key="2">
    <source>
        <dbReference type="Proteomes" id="UP000079169"/>
    </source>
</evidence>
<name>A0A3Q0JME3_DIACI</name>
<organism evidence="2 3">
    <name type="scientific">Diaphorina citri</name>
    <name type="common">Asian citrus psyllid</name>
    <dbReference type="NCBI Taxonomy" id="121845"/>
    <lineage>
        <taxon>Eukaryota</taxon>
        <taxon>Metazoa</taxon>
        <taxon>Ecdysozoa</taxon>
        <taxon>Arthropoda</taxon>
        <taxon>Hexapoda</taxon>
        <taxon>Insecta</taxon>
        <taxon>Pterygota</taxon>
        <taxon>Neoptera</taxon>
        <taxon>Paraneoptera</taxon>
        <taxon>Hemiptera</taxon>
        <taxon>Sternorrhyncha</taxon>
        <taxon>Psylloidea</taxon>
        <taxon>Psyllidae</taxon>
        <taxon>Diaphorininae</taxon>
        <taxon>Diaphorina</taxon>
    </lineage>
</organism>
<feature type="compositionally biased region" description="Low complexity" evidence="1">
    <location>
        <begin position="13"/>
        <end position="34"/>
    </location>
</feature>
<feature type="region of interest" description="Disordered" evidence="1">
    <location>
        <begin position="1"/>
        <end position="34"/>
    </location>
</feature>
<dbReference type="AlphaFoldDB" id="A0A3Q0JME3"/>
<dbReference type="KEGG" id="dci:113472441"/>
<keyword evidence="2" id="KW-1185">Reference proteome</keyword>
<proteinExistence type="predicted"/>
<dbReference type="GeneID" id="113472441"/>
<dbReference type="RefSeq" id="XP_026688000.1">
    <property type="nucleotide sequence ID" value="XM_026832199.1"/>
</dbReference>
<protein>
    <submittedName>
        <fullName evidence="3">Uncharacterized protein LOC113472441</fullName>
    </submittedName>
</protein>
<feature type="compositionally biased region" description="Polar residues" evidence="1">
    <location>
        <begin position="1"/>
        <end position="12"/>
    </location>
</feature>
<sequence length="149" mass="15480">TATPSATVDNKPSNSANQGATNGNSSGANASSVSAINADEVSEITYDQRQNGSQNVRIHLDDVTLIVAPSDGILSLFAAQNQAAQNTETGTPAQAQVSDAYAEFDELISSANFLKNQQIQHGVGQHAYAQAATGGKVKKCTGDRCKAKR</sequence>
<evidence type="ECO:0000313" key="3">
    <source>
        <dbReference type="RefSeq" id="XP_026688000.1"/>
    </source>
</evidence>
<accession>A0A3Q0JME3</accession>